<dbReference type="Pfam" id="PF13966">
    <property type="entry name" value="zf-RVT"/>
    <property type="match status" value="1"/>
</dbReference>
<sequence length="189" mass="22084">MSRVLKAKYFPNWSCLDARLGSNPSFIWRSIFEAQAVIKNNIRRRVGNGIKVQLWADAWLPGRGSGKITSHRPLGIRDMNVAAFRDITGRHWNVDRINNLFNEEDRLLILSIPVSAQDRKDGYWWKRENNGDYSVKSCYRSLMGEFQVEGWKGWKQLWDLKVPPKFKFFVWQVLDGSLPAVDSLRKKGW</sequence>
<dbReference type="Proteomes" id="UP001152523">
    <property type="component" value="Unassembled WGS sequence"/>
</dbReference>
<evidence type="ECO:0000259" key="1">
    <source>
        <dbReference type="Pfam" id="PF13966"/>
    </source>
</evidence>
<comment type="caution">
    <text evidence="2">The sequence shown here is derived from an EMBL/GenBank/DDBJ whole genome shotgun (WGS) entry which is preliminary data.</text>
</comment>
<dbReference type="EMBL" id="CAMAPF010001002">
    <property type="protein sequence ID" value="CAH9137892.1"/>
    <property type="molecule type" value="Genomic_DNA"/>
</dbReference>
<gene>
    <name evidence="2" type="ORF">CEPIT_LOCUS36385</name>
</gene>
<dbReference type="AlphaFoldDB" id="A0AAV0FQL2"/>
<evidence type="ECO:0000313" key="2">
    <source>
        <dbReference type="EMBL" id="CAH9137892.1"/>
    </source>
</evidence>
<proteinExistence type="predicted"/>
<evidence type="ECO:0000313" key="3">
    <source>
        <dbReference type="Proteomes" id="UP001152523"/>
    </source>
</evidence>
<dbReference type="InterPro" id="IPR026960">
    <property type="entry name" value="RVT-Znf"/>
</dbReference>
<name>A0AAV0FQL2_9ASTE</name>
<protein>
    <recommendedName>
        <fullName evidence="1">Reverse transcriptase zinc-binding domain-containing protein</fullName>
    </recommendedName>
</protein>
<dbReference type="PANTHER" id="PTHR36617">
    <property type="entry name" value="PROTEIN, PUTATIVE-RELATED"/>
    <property type="match status" value="1"/>
</dbReference>
<accession>A0AAV0FQL2</accession>
<organism evidence="2 3">
    <name type="scientific">Cuscuta epithymum</name>
    <dbReference type="NCBI Taxonomy" id="186058"/>
    <lineage>
        <taxon>Eukaryota</taxon>
        <taxon>Viridiplantae</taxon>
        <taxon>Streptophyta</taxon>
        <taxon>Embryophyta</taxon>
        <taxon>Tracheophyta</taxon>
        <taxon>Spermatophyta</taxon>
        <taxon>Magnoliopsida</taxon>
        <taxon>eudicotyledons</taxon>
        <taxon>Gunneridae</taxon>
        <taxon>Pentapetalae</taxon>
        <taxon>asterids</taxon>
        <taxon>lamiids</taxon>
        <taxon>Solanales</taxon>
        <taxon>Convolvulaceae</taxon>
        <taxon>Cuscuteae</taxon>
        <taxon>Cuscuta</taxon>
        <taxon>Cuscuta subgen. Cuscuta</taxon>
    </lineage>
</organism>
<keyword evidence="3" id="KW-1185">Reference proteome</keyword>
<dbReference type="PANTHER" id="PTHR36617:SF15">
    <property type="entry name" value="REVERSE TRANSCRIPTASE ZINC-BINDING DOMAIN-CONTAINING PROTEIN"/>
    <property type="match status" value="1"/>
</dbReference>
<feature type="domain" description="Reverse transcriptase zinc-binding" evidence="1">
    <location>
        <begin position="133"/>
        <end position="189"/>
    </location>
</feature>
<reference evidence="2" key="1">
    <citation type="submission" date="2022-07" db="EMBL/GenBank/DDBJ databases">
        <authorList>
            <person name="Macas J."/>
            <person name="Novak P."/>
            <person name="Neumann P."/>
        </authorList>
    </citation>
    <scope>NUCLEOTIDE SEQUENCE</scope>
</reference>